<gene>
    <name evidence="2" type="ORF">SAMN02745133_03004</name>
</gene>
<dbReference type="Proteomes" id="UP000184148">
    <property type="component" value="Unassembled WGS sequence"/>
</dbReference>
<evidence type="ECO:0000313" key="2">
    <source>
        <dbReference type="EMBL" id="SHF57176.1"/>
    </source>
</evidence>
<dbReference type="InterPro" id="IPR010982">
    <property type="entry name" value="Lambda_DNA-bd_dom_sf"/>
</dbReference>
<dbReference type="CDD" id="cd00093">
    <property type="entry name" value="HTH_XRE"/>
    <property type="match status" value="1"/>
</dbReference>
<accession>A0A1M5CRC7</accession>
<dbReference type="InterPro" id="IPR001387">
    <property type="entry name" value="Cro/C1-type_HTH"/>
</dbReference>
<name>A0A1M5CRC7_9FIRM</name>
<evidence type="ECO:0000259" key="1">
    <source>
        <dbReference type="PROSITE" id="PS50943"/>
    </source>
</evidence>
<sequence length="88" mass="10127">MRKWLKMIRKQLKMTHDNVAKAAEIERAYYTMIENGTRNPSVDVAKRIATVMGFDWTLFFDNKSNEMTRIPTGTGKPPADTSVNLYTI</sequence>
<dbReference type="GO" id="GO:0003677">
    <property type="term" value="F:DNA binding"/>
    <property type="evidence" value="ECO:0007669"/>
    <property type="project" value="InterPro"/>
</dbReference>
<dbReference type="PROSITE" id="PS50943">
    <property type="entry name" value="HTH_CROC1"/>
    <property type="match status" value="1"/>
</dbReference>
<dbReference type="Gene3D" id="1.10.260.40">
    <property type="entry name" value="lambda repressor-like DNA-binding domains"/>
    <property type="match status" value="1"/>
</dbReference>
<dbReference type="SMART" id="SM00530">
    <property type="entry name" value="HTH_XRE"/>
    <property type="match status" value="1"/>
</dbReference>
<dbReference type="RefSeq" id="WP_073240168.1">
    <property type="nucleotide sequence ID" value="NZ_FQUY01000035.1"/>
</dbReference>
<dbReference type="STRING" id="1121429.SAMN02745133_03004"/>
<organism evidence="2 3">
    <name type="scientific">Desulforamulus putei DSM 12395</name>
    <dbReference type="NCBI Taxonomy" id="1121429"/>
    <lineage>
        <taxon>Bacteria</taxon>
        <taxon>Bacillati</taxon>
        <taxon>Bacillota</taxon>
        <taxon>Clostridia</taxon>
        <taxon>Eubacteriales</taxon>
        <taxon>Peptococcaceae</taxon>
        <taxon>Desulforamulus</taxon>
    </lineage>
</organism>
<feature type="domain" description="HTH cro/C1-type" evidence="1">
    <location>
        <begin position="5"/>
        <end position="59"/>
    </location>
</feature>
<evidence type="ECO:0000313" key="3">
    <source>
        <dbReference type="Proteomes" id="UP000184148"/>
    </source>
</evidence>
<dbReference type="EMBL" id="FQUY01000035">
    <property type="protein sequence ID" value="SHF57176.1"/>
    <property type="molecule type" value="Genomic_DNA"/>
</dbReference>
<keyword evidence="3" id="KW-1185">Reference proteome</keyword>
<dbReference type="Pfam" id="PF01381">
    <property type="entry name" value="HTH_3"/>
    <property type="match status" value="1"/>
</dbReference>
<proteinExistence type="predicted"/>
<dbReference type="AlphaFoldDB" id="A0A1M5CRC7"/>
<dbReference type="OrthoDB" id="1684348at2"/>
<reference evidence="3" key="1">
    <citation type="submission" date="2016-11" db="EMBL/GenBank/DDBJ databases">
        <authorList>
            <person name="Varghese N."/>
            <person name="Submissions S."/>
        </authorList>
    </citation>
    <scope>NUCLEOTIDE SEQUENCE [LARGE SCALE GENOMIC DNA]</scope>
    <source>
        <strain evidence="3">DSM 12395</strain>
    </source>
</reference>
<dbReference type="SUPFAM" id="SSF47413">
    <property type="entry name" value="lambda repressor-like DNA-binding domains"/>
    <property type="match status" value="1"/>
</dbReference>
<protein>
    <submittedName>
        <fullName evidence="2">Helix-turn-helix</fullName>
    </submittedName>
</protein>